<reference evidence="5 6" key="1">
    <citation type="submission" date="2014-11" db="EMBL/GenBank/DDBJ databases">
        <authorList>
            <person name="Urmite Genomes Urmite Genomes"/>
        </authorList>
    </citation>
    <scope>NUCLEOTIDE SEQUENCE [LARGE SCALE GENOMIC DNA]</scope>
    <source>
        <strain evidence="5 6">Oc5</strain>
    </source>
</reference>
<comment type="similarity">
    <text evidence="2">Belongs to the thioredoxin family.</text>
</comment>
<dbReference type="Proteomes" id="UP000040453">
    <property type="component" value="Unassembled WGS sequence"/>
</dbReference>
<feature type="disulfide bond" description="Redox-active" evidence="3">
    <location>
        <begin position="30"/>
        <end position="33"/>
    </location>
</feature>
<dbReference type="OrthoDB" id="7629852at2"/>
<sequence length="104" mass="11949">MLKELKTDDFCTLVKMEEKPVVLNFTAGWCQGCQQVTPIIESAAEEIKNVMFYDVDVDKDLEFAVQRYNVIGIPTLILFKNGIEVDRLTTLKLNEKTIRDFSTQ</sequence>
<dbReference type="RefSeq" id="WP_042533175.1">
    <property type="nucleotide sequence ID" value="NZ_CDGG01000001.1"/>
</dbReference>
<evidence type="ECO:0000256" key="1">
    <source>
        <dbReference type="ARBA" id="ARBA00023157"/>
    </source>
</evidence>
<dbReference type="InterPro" id="IPR036249">
    <property type="entry name" value="Thioredoxin-like_sf"/>
</dbReference>
<evidence type="ECO:0000313" key="6">
    <source>
        <dbReference type="Proteomes" id="UP000040453"/>
    </source>
</evidence>
<dbReference type="PRINTS" id="PR00421">
    <property type="entry name" value="THIOREDOXIN"/>
</dbReference>
<protein>
    <recommendedName>
        <fullName evidence="2">Thioredoxin</fullName>
    </recommendedName>
</protein>
<dbReference type="STRING" id="545501.BN997_02901"/>
<name>A0A0A1MU05_9BACI</name>
<feature type="domain" description="Thioredoxin" evidence="4">
    <location>
        <begin position="1"/>
        <end position="104"/>
    </location>
</feature>
<dbReference type="PROSITE" id="PS51352">
    <property type="entry name" value="THIOREDOXIN_2"/>
    <property type="match status" value="1"/>
</dbReference>
<evidence type="ECO:0000256" key="2">
    <source>
        <dbReference type="PIRNR" id="PIRNR000077"/>
    </source>
</evidence>
<organism evidence="5 6">
    <name type="scientific">Oceanobacillus oncorhynchi</name>
    <dbReference type="NCBI Taxonomy" id="545501"/>
    <lineage>
        <taxon>Bacteria</taxon>
        <taxon>Bacillati</taxon>
        <taxon>Bacillota</taxon>
        <taxon>Bacilli</taxon>
        <taxon>Bacillales</taxon>
        <taxon>Bacillaceae</taxon>
        <taxon>Oceanobacillus</taxon>
    </lineage>
</organism>
<accession>A0A0A1MU05</accession>
<evidence type="ECO:0000259" key="4">
    <source>
        <dbReference type="PROSITE" id="PS51352"/>
    </source>
</evidence>
<dbReference type="InterPro" id="IPR013766">
    <property type="entry name" value="Thioredoxin_domain"/>
</dbReference>
<keyword evidence="3" id="KW-0676">Redox-active center</keyword>
<keyword evidence="6" id="KW-1185">Reference proteome</keyword>
<evidence type="ECO:0000256" key="3">
    <source>
        <dbReference type="PIRSR" id="PIRSR000077-4"/>
    </source>
</evidence>
<dbReference type="Pfam" id="PF00085">
    <property type="entry name" value="Thioredoxin"/>
    <property type="match status" value="1"/>
</dbReference>
<keyword evidence="1 3" id="KW-1015">Disulfide bond</keyword>
<gene>
    <name evidence="5" type="primary">trxA_2</name>
    <name evidence="5" type="ORF">BN997_02901</name>
</gene>
<dbReference type="GO" id="GO:0015035">
    <property type="term" value="F:protein-disulfide reductase activity"/>
    <property type="evidence" value="ECO:0007669"/>
    <property type="project" value="InterPro"/>
</dbReference>
<evidence type="ECO:0000313" key="5">
    <source>
        <dbReference type="EMBL" id="CEI83012.1"/>
    </source>
</evidence>
<dbReference type="CDD" id="cd02947">
    <property type="entry name" value="TRX_family"/>
    <property type="match status" value="1"/>
</dbReference>
<dbReference type="SUPFAM" id="SSF52833">
    <property type="entry name" value="Thioredoxin-like"/>
    <property type="match status" value="1"/>
</dbReference>
<dbReference type="InterPro" id="IPR005746">
    <property type="entry name" value="Thioredoxin"/>
</dbReference>
<dbReference type="PIRSF" id="PIRSF000077">
    <property type="entry name" value="Thioredoxin"/>
    <property type="match status" value="1"/>
</dbReference>
<proteinExistence type="inferred from homology"/>
<dbReference type="Gene3D" id="3.40.30.10">
    <property type="entry name" value="Glutaredoxin"/>
    <property type="match status" value="1"/>
</dbReference>
<dbReference type="EMBL" id="CDGG01000001">
    <property type="protein sequence ID" value="CEI83012.1"/>
    <property type="molecule type" value="Genomic_DNA"/>
</dbReference>
<dbReference type="PANTHER" id="PTHR46115">
    <property type="entry name" value="THIOREDOXIN-LIKE PROTEIN 1"/>
    <property type="match status" value="1"/>
</dbReference>
<dbReference type="AlphaFoldDB" id="A0A0A1MU05"/>